<dbReference type="RefSeq" id="WP_012487154.1">
    <property type="nucleotide sequence ID" value="NC_010995.1"/>
</dbReference>
<accession>B3PE20</accession>
<evidence type="ECO:0000256" key="1">
    <source>
        <dbReference type="SAM" id="Phobius"/>
    </source>
</evidence>
<organism evidence="2 3">
    <name type="scientific">Cellvibrio japonicus (strain Ueda107)</name>
    <name type="common">Pseudomonas fluorescens subsp. cellulosa</name>
    <dbReference type="NCBI Taxonomy" id="498211"/>
    <lineage>
        <taxon>Bacteria</taxon>
        <taxon>Pseudomonadati</taxon>
        <taxon>Pseudomonadota</taxon>
        <taxon>Gammaproteobacteria</taxon>
        <taxon>Cellvibrionales</taxon>
        <taxon>Cellvibrionaceae</taxon>
        <taxon>Cellvibrio</taxon>
    </lineage>
</organism>
<feature type="transmembrane region" description="Helical" evidence="1">
    <location>
        <begin position="7"/>
        <end position="30"/>
    </location>
</feature>
<dbReference type="HOGENOM" id="CLU_140903_0_0_6"/>
<dbReference type="AlphaFoldDB" id="B3PE20"/>
<gene>
    <name evidence="2" type="ordered locus">CJA_1524</name>
</gene>
<dbReference type="OrthoDB" id="5704345at2"/>
<feature type="transmembrane region" description="Helical" evidence="1">
    <location>
        <begin position="74"/>
        <end position="93"/>
    </location>
</feature>
<keyword evidence="3" id="KW-1185">Reference proteome</keyword>
<feature type="transmembrane region" description="Helical" evidence="1">
    <location>
        <begin position="50"/>
        <end position="67"/>
    </location>
</feature>
<dbReference type="KEGG" id="cja:CJA_1524"/>
<name>B3PE20_CELJU</name>
<keyword evidence="1" id="KW-0472">Membrane</keyword>
<protein>
    <submittedName>
        <fullName evidence="2">Putative membrane protein</fullName>
    </submittedName>
</protein>
<keyword evidence="1" id="KW-1133">Transmembrane helix</keyword>
<evidence type="ECO:0000313" key="2">
    <source>
        <dbReference type="EMBL" id="ACE82643.1"/>
    </source>
</evidence>
<reference evidence="2 3" key="1">
    <citation type="journal article" date="2008" name="J. Bacteriol.">
        <title>Insights into plant cell wall degradation from the genome sequence of the soil bacterium Cellvibrio japonicus.</title>
        <authorList>
            <person name="Deboy R.T."/>
            <person name="Mongodin E.F."/>
            <person name="Fouts D.E."/>
            <person name="Tailford L.E."/>
            <person name="Khouri H."/>
            <person name="Emerson J.B."/>
            <person name="Mohamoud Y."/>
            <person name="Watkins K."/>
            <person name="Henrissat B."/>
            <person name="Gilbert H.J."/>
            <person name="Nelson K.E."/>
        </authorList>
    </citation>
    <scope>NUCLEOTIDE SEQUENCE [LARGE SCALE GENOMIC DNA]</scope>
    <source>
        <strain evidence="2 3">Ueda107</strain>
    </source>
</reference>
<keyword evidence="1" id="KW-0812">Transmembrane</keyword>
<dbReference type="Proteomes" id="UP000001036">
    <property type="component" value="Chromosome"/>
</dbReference>
<sequence>MRNTLEVFGAGCLGALVMCVVMWLCTRYGVTQSLGVAISGSVSPHWMYPRIVWGGLWGLLFLLPILSSSLLARSFVIALFPTLVWLFVIYPFYLGKGVAGLSLGLLTPFVVFFFFWVWSLTTAIVLRLSR</sequence>
<dbReference type="STRING" id="498211.CJA_1524"/>
<dbReference type="eggNOG" id="ENOG5032SRD">
    <property type="taxonomic scope" value="Bacteria"/>
</dbReference>
<evidence type="ECO:0000313" key="3">
    <source>
        <dbReference type="Proteomes" id="UP000001036"/>
    </source>
</evidence>
<dbReference type="EMBL" id="CP000934">
    <property type="protein sequence ID" value="ACE82643.1"/>
    <property type="molecule type" value="Genomic_DNA"/>
</dbReference>
<proteinExistence type="predicted"/>
<feature type="transmembrane region" description="Helical" evidence="1">
    <location>
        <begin position="105"/>
        <end position="126"/>
    </location>
</feature>